<accession>A0A9P7ZCB6</accession>
<sequence>MAKSVIPEHSRIHYLFIATRNFVFRFLVLKVFLAQSNVYFLANILALEVALVFGYASAPTKYGAAQHRNWTWFSFNKVKA</sequence>
<gene>
    <name evidence="2" type="ORF">BJ878DRAFT_485426</name>
</gene>
<feature type="transmembrane region" description="Helical" evidence="1">
    <location>
        <begin position="12"/>
        <end position="32"/>
    </location>
</feature>
<dbReference type="AlphaFoldDB" id="A0A9P7ZCB6"/>
<keyword evidence="1" id="KW-0472">Membrane</keyword>
<keyword evidence="1" id="KW-1133">Transmembrane helix</keyword>
<organism evidence="2 3">
    <name type="scientific">Calycina marina</name>
    <dbReference type="NCBI Taxonomy" id="1763456"/>
    <lineage>
        <taxon>Eukaryota</taxon>
        <taxon>Fungi</taxon>
        <taxon>Dikarya</taxon>
        <taxon>Ascomycota</taxon>
        <taxon>Pezizomycotina</taxon>
        <taxon>Leotiomycetes</taxon>
        <taxon>Helotiales</taxon>
        <taxon>Pezizellaceae</taxon>
        <taxon>Calycina</taxon>
    </lineage>
</organism>
<protein>
    <submittedName>
        <fullName evidence="2">Uncharacterized protein</fullName>
    </submittedName>
</protein>
<evidence type="ECO:0000313" key="3">
    <source>
        <dbReference type="Proteomes" id="UP000887226"/>
    </source>
</evidence>
<evidence type="ECO:0000256" key="1">
    <source>
        <dbReference type="SAM" id="Phobius"/>
    </source>
</evidence>
<keyword evidence="1" id="KW-0812">Transmembrane</keyword>
<comment type="caution">
    <text evidence="2">The sequence shown here is derived from an EMBL/GenBank/DDBJ whole genome shotgun (WGS) entry which is preliminary data.</text>
</comment>
<proteinExistence type="predicted"/>
<keyword evidence="3" id="KW-1185">Reference proteome</keyword>
<dbReference type="Proteomes" id="UP000887226">
    <property type="component" value="Unassembled WGS sequence"/>
</dbReference>
<name>A0A9P7ZCB6_9HELO</name>
<evidence type="ECO:0000313" key="2">
    <source>
        <dbReference type="EMBL" id="KAG9249077.1"/>
    </source>
</evidence>
<feature type="transmembrane region" description="Helical" evidence="1">
    <location>
        <begin position="38"/>
        <end position="58"/>
    </location>
</feature>
<reference evidence="2" key="1">
    <citation type="journal article" date="2021" name="IMA Fungus">
        <title>Genomic characterization of three marine fungi, including Emericellopsis atlantica sp. nov. with signatures of a generalist lifestyle and marine biomass degradation.</title>
        <authorList>
            <person name="Hagestad O.C."/>
            <person name="Hou L."/>
            <person name="Andersen J.H."/>
            <person name="Hansen E.H."/>
            <person name="Altermark B."/>
            <person name="Li C."/>
            <person name="Kuhnert E."/>
            <person name="Cox R.J."/>
            <person name="Crous P.W."/>
            <person name="Spatafora J.W."/>
            <person name="Lail K."/>
            <person name="Amirebrahimi M."/>
            <person name="Lipzen A."/>
            <person name="Pangilinan J."/>
            <person name="Andreopoulos W."/>
            <person name="Hayes R.D."/>
            <person name="Ng V."/>
            <person name="Grigoriev I.V."/>
            <person name="Jackson S.A."/>
            <person name="Sutton T.D.S."/>
            <person name="Dobson A.D.W."/>
            <person name="Rama T."/>
        </authorList>
    </citation>
    <scope>NUCLEOTIDE SEQUENCE</scope>
    <source>
        <strain evidence="2">TRa3180A</strain>
    </source>
</reference>
<dbReference type="EMBL" id="MU253739">
    <property type="protein sequence ID" value="KAG9249077.1"/>
    <property type="molecule type" value="Genomic_DNA"/>
</dbReference>